<accession>A0A1Y1Y6F6</accession>
<name>A0A1Y1Y6F6_9PLEO</name>
<proteinExistence type="predicted"/>
<comment type="caution">
    <text evidence="1">The sequence shown here is derived from an EMBL/GenBank/DDBJ whole genome shotgun (WGS) entry which is preliminary data.</text>
</comment>
<dbReference type="Proteomes" id="UP000193144">
    <property type="component" value="Unassembled WGS sequence"/>
</dbReference>
<evidence type="ECO:0000313" key="2">
    <source>
        <dbReference type="Proteomes" id="UP000193144"/>
    </source>
</evidence>
<reference evidence="1 2" key="1">
    <citation type="submission" date="2016-07" db="EMBL/GenBank/DDBJ databases">
        <title>Pervasive Adenine N6-methylation of Active Genes in Fungi.</title>
        <authorList>
            <consortium name="DOE Joint Genome Institute"/>
            <person name="Mondo S.J."/>
            <person name="Dannebaum R.O."/>
            <person name="Kuo R.C."/>
            <person name="Labutti K."/>
            <person name="Haridas S."/>
            <person name="Kuo A."/>
            <person name="Salamov A."/>
            <person name="Ahrendt S.R."/>
            <person name="Lipzen A."/>
            <person name="Sullivan W."/>
            <person name="Andreopoulos W.B."/>
            <person name="Clum A."/>
            <person name="Lindquist E."/>
            <person name="Daum C."/>
            <person name="Ramamoorthy G.K."/>
            <person name="Gryganskyi A."/>
            <person name="Culley D."/>
            <person name="Magnuson J.K."/>
            <person name="James T.Y."/>
            <person name="O'Malley M.A."/>
            <person name="Stajich J.E."/>
            <person name="Spatafora J.W."/>
            <person name="Visel A."/>
            <person name="Grigoriev I.V."/>
        </authorList>
    </citation>
    <scope>NUCLEOTIDE SEQUENCE [LARGE SCALE GENOMIC DNA]</scope>
    <source>
        <strain evidence="1 2">CBS 115471</strain>
    </source>
</reference>
<dbReference type="EMBL" id="MCFA01000334">
    <property type="protein sequence ID" value="ORX93611.1"/>
    <property type="molecule type" value="Genomic_DNA"/>
</dbReference>
<keyword evidence="2" id="KW-1185">Reference proteome</keyword>
<dbReference type="STRING" id="1231657.A0A1Y1Y6F6"/>
<dbReference type="Pfam" id="PF20174">
    <property type="entry name" value="DUF6540"/>
    <property type="match status" value="1"/>
</dbReference>
<evidence type="ECO:0000313" key="1">
    <source>
        <dbReference type="EMBL" id="ORX93611.1"/>
    </source>
</evidence>
<protein>
    <submittedName>
        <fullName evidence="1">Uncharacterized protein</fullName>
    </submittedName>
</protein>
<dbReference type="InterPro" id="IPR046670">
    <property type="entry name" value="DUF6540"/>
</dbReference>
<dbReference type="OrthoDB" id="4135672at2759"/>
<dbReference type="AlphaFoldDB" id="A0A1Y1Y6F6"/>
<sequence>MEYNVYRIETHLGMQDPLMPPGPRFHNAIYVETAQNGGGRIIQVTGVIADAGGMYFEEKYGERPEGSDDFHRKHFLGQIQSERYMEVVQLMRSVPAPPRQRVFDARVMGHVPCKPDGSKYEPGEMVPPYMKCTEWTLGLAIPALQKSGLLNSTRT</sequence>
<gene>
    <name evidence="1" type="ORF">BCR34DRAFT_580403</name>
</gene>
<organism evidence="1 2">
    <name type="scientific">Clohesyomyces aquaticus</name>
    <dbReference type="NCBI Taxonomy" id="1231657"/>
    <lineage>
        <taxon>Eukaryota</taxon>
        <taxon>Fungi</taxon>
        <taxon>Dikarya</taxon>
        <taxon>Ascomycota</taxon>
        <taxon>Pezizomycotina</taxon>
        <taxon>Dothideomycetes</taxon>
        <taxon>Pleosporomycetidae</taxon>
        <taxon>Pleosporales</taxon>
        <taxon>Lindgomycetaceae</taxon>
        <taxon>Clohesyomyces</taxon>
    </lineage>
</organism>